<sequence length="276" mass="28114">MRLIILTTLVMLAFAANSVLGRWAIGGGHMEAVDFGLLRLASGAAMLWALCALRRQGPQERLGPSLLGGTSLLVYILGFSISYVALDAGLGALILFGVVQVTMFAWGLLRGQAARPLQVGGAALALVGLAYVVWPGEGAEVPLWAAALMGLGGFGWGVYSLAGRGARDALGATTVNFTLASVLLLPWLWISGDAPVSGLGALLAVISGAGTSALGYALWYRILPQIAPPVAATVQLSVPVIAILAGSVILGEAIGLRLVVGAVLVLGGIALVVRGK</sequence>
<evidence type="ECO:0000256" key="2">
    <source>
        <dbReference type="ARBA" id="ARBA00022692"/>
    </source>
</evidence>
<dbReference type="InterPro" id="IPR037185">
    <property type="entry name" value="EmrE-like"/>
</dbReference>
<feature type="domain" description="EamA" evidence="6">
    <location>
        <begin position="144"/>
        <end position="273"/>
    </location>
</feature>
<dbReference type="PANTHER" id="PTHR32322">
    <property type="entry name" value="INNER MEMBRANE TRANSPORTER"/>
    <property type="match status" value="1"/>
</dbReference>
<feature type="transmembrane region" description="Helical" evidence="5">
    <location>
        <begin position="226"/>
        <end position="248"/>
    </location>
</feature>
<gene>
    <name evidence="7" type="ORF">TRM7557_01804</name>
</gene>
<dbReference type="EMBL" id="CYSD01000028">
    <property type="protein sequence ID" value="CUH78275.1"/>
    <property type="molecule type" value="Genomic_DNA"/>
</dbReference>
<dbReference type="STRING" id="928856.SAMN04488049_11830"/>
<feature type="transmembrane region" description="Helical" evidence="5">
    <location>
        <begin position="116"/>
        <end position="135"/>
    </location>
</feature>
<keyword evidence="2 5" id="KW-0812">Transmembrane</keyword>
<proteinExistence type="predicted"/>
<keyword evidence="4 5" id="KW-0472">Membrane</keyword>
<feature type="transmembrane region" description="Helical" evidence="5">
    <location>
        <begin position="65"/>
        <end position="84"/>
    </location>
</feature>
<dbReference type="Pfam" id="PF00892">
    <property type="entry name" value="EamA"/>
    <property type="match status" value="1"/>
</dbReference>
<feature type="transmembrane region" description="Helical" evidence="5">
    <location>
        <begin position="196"/>
        <end position="219"/>
    </location>
</feature>
<evidence type="ECO:0000256" key="3">
    <source>
        <dbReference type="ARBA" id="ARBA00022989"/>
    </source>
</evidence>
<feature type="transmembrane region" description="Helical" evidence="5">
    <location>
        <begin position="37"/>
        <end position="53"/>
    </location>
</feature>
<name>A0A0P1G9V1_9RHOB</name>
<comment type="subcellular location">
    <subcellularLocation>
        <location evidence="1">Membrane</location>
        <topology evidence="1">Multi-pass membrane protein</topology>
    </subcellularLocation>
</comment>
<reference evidence="7 8" key="1">
    <citation type="submission" date="2015-09" db="EMBL/GenBank/DDBJ databases">
        <authorList>
            <consortium name="Swine Surveillance"/>
        </authorList>
    </citation>
    <scope>NUCLEOTIDE SEQUENCE [LARGE SCALE GENOMIC DNA]</scope>
    <source>
        <strain evidence="7 8">CECT 7557</strain>
    </source>
</reference>
<organism evidence="7 8">
    <name type="scientific">Tritonibacter multivorans</name>
    <dbReference type="NCBI Taxonomy" id="928856"/>
    <lineage>
        <taxon>Bacteria</taxon>
        <taxon>Pseudomonadati</taxon>
        <taxon>Pseudomonadota</taxon>
        <taxon>Alphaproteobacteria</taxon>
        <taxon>Rhodobacterales</taxon>
        <taxon>Paracoccaceae</taxon>
        <taxon>Tritonibacter</taxon>
    </lineage>
</organism>
<evidence type="ECO:0000256" key="5">
    <source>
        <dbReference type="SAM" id="Phobius"/>
    </source>
</evidence>
<dbReference type="RefSeq" id="WP_058289879.1">
    <property type="nucleotide sequence ID" value="NZ_CYSD01000028.1"/>
</dbReference>
<protein>
    <submittedName>
        <fullName evidence="7">Carboxylate/amino acid/amine transporter</fullName>
    </submittedName>
</protein>
<feature type="transmembrane region" description="Helical" evidence="5">
    <location>
        <begin position="169"/>
        <end position="190"/>
    </location>
</feature>
<dbReference type="AlphaFoldDB" id="A0A0P1G9V1"/>
<feature type="transmembrane region" description="Helical" evidence="5">
    <location>
        <begin position="141"/>
        <end position="162"/>
    </location>
</feature>
<evidence type="ECO:0000259" key="6">
    <source>
        <dbReference type="Pfam" id="PF00892"/>
    </source>
</evidence>
<feature type="transmembrane region" description="Helical" evidence="5">
    <location>
        <begin position="254"/>
        <end position="273"/>
    </location>
</feature>
<evidence type="ECO:0000313" key="8">
    <source>
        <dbReference type="Proteomes" id="UP000052022"/>
    </source>
</evidence>
<evidence type="ECO:0000313" key="7">
    <source>
        <dbReference type="EMBL" id="CUH78275.1"/>
    </source>
</evidence>
<dbReference type="InterPro" id="IPR000620">
    <property type="entry name" value="EamA_dom"/>
</dbReference>
<dbReference type="PANTHER" id="PTHR32322:SF9">
    <property type="entry name" value="AMINO-ACID METABOLITE EFFLUX PUMP-RELATED"/>
    <property type="match status" value="1"/>
</dbReference>
<accession>A0A0P1G9V1</accession>
<dbReference type="InterPro" id="IPR050638">
    <property type="entry name" value="AA-Vitamin_Transporters"/>
</dbReference>
<feature type="transmembrane region" description="Helical" evidence="5">
    <location>
        <begin position="90"/>
        <end position="109"/>
    </location>
</feature>
<evidence type="ECO:0000256" key="4">
    <source>
        <dbReference type="ARBA" id="ARBA00023136"/>
    </source>
</evidence>
<dbReference type="SUPFAM" id="SSF103481">
    <property type="entry name" value="Multidrug resistance efflux transporter EmrE"/>
    <property type="match status" value="2"/>
</dbReference>
<keyword evidence="3 5" id="KW-1133">Transmembrane helix</keyword>
<dbReference type="Proteomes" id="UP000052022">
    <property type="component" value="Unassembled WGS sequence"/>
</dbReference>
<dbReference type="OrthoDB" id="321830at2"/>
<evidence type="ECO:0000256" key="1">
    <source>
        <dbReference type="ARBA" id="ARBA00004141"/>
    </source>
</evidence>
<dbReference type="GO" id="GO:0016020">
    <property type="term" value="C:membrane"/>
    <property type="evidence" value="ECO:0007669"/>
    <property type="project" value="UniProtKB-SubCell"/>
</dbReference>
<keyword evidence="8" id="KW-1185">Reference proteome</keyword>